<keyword evidence="3" id="KW-0808">Transferase</keyword>
<keyword evidence="3" id="KW-0418">Kinase</keyword>
<evidence type="ECO:0000313" key="3">
    <source>
        <dbReference type="EMBL" id="KAF7357574.1"/>
    </source>
</evidence>
<dbReference type="PANTHER" id="PTHR38248">
    <property type="entry name" value="FUNK1 6"/>
    <property type="match status" value="1"/>
</dbReference>
<dbReference type="Proteomes" id="UP000623467">
    <property type="component" value="Unassembled WGS sequence"/>
</dbReference>
<dbReference type="EMBL" id="JACAZH010000010">
    <property type="protein sequence ID" value="KAF7357574.1"/>
    <property type="molecule type" value="Genomic_DNA"/>
</dbReference>
<feature type="domain" description="Fungal-type protein kinase" evidence="2">
    <location>
        <begin position="203"/>
        <end position="622"/>
    </location>
</feature>
<feature type="compositionally biased region" description="Low complexity" evidence="1">
    <location>
        <begin position="1"/>
        <end position="16"/>
    </location>
</feature>
<feature type="region of interest" description="Disordered" evidence="1">
    <location>
        <begin position="1"/>
        <end position="72"/>
    </location>
</feature>
<evidence type="ECO:0000259" key="2">
    <source>
        <dbReference type="Pfam" id="PF17667"/>
    </source>
</evidence>
<feature type="region of interest" description="Disordered" evidence="1">
    <location>
        <begin position="740"/>
        <end position="780"/>
    </location>
</feature>
<evidence type="ECO:0000256" key="1">
    <source>
        <dbReference type="SAM" id="MobiDB-lite"/>
    </source>
</evidence>
<evidence type="ECO:0000313" key="4">
    <source>
        <dbReference type="Proteomes" id="UP000623467"/>
    </source>
</evidence>
<comment type="caution">
    <text evidence="3">The sequence shown here is derived from an EMBL/GenBank/DDBJ whole genome shotgun (WGS) entry which is preliminary data.</text>
</comment>
<dbReference type="Pfam" id="PF17667">
    <property type="entry name" value="Pkinase_fungal"/>
    <property type="match status" value="1"/>
</dbReference>
<gene>
    <name evidence="3" type="ORF">MSAN_01353800</name>
</gene>
<dbReference type="GO" id="GO:0016301">
    <property type="term" value="F:kinase activity"/>
    <property type="evidence" value="ECO:0007669"/>
    <property type="project" value="UniProtKB-KW"/>
</dbReference>
<feature type="compositionally biased region" description="Low complexity" evidence="1">
    <location>
        <begin position="751"/>
        <end position="764"/>
    </location>
</feature>
<dbReference type="SUPFAM" id="SSF56112">
    <property type="entry name" value="Protein kinase-like (PK-like)"/>
    <property type="match status" value="1"/>
</dbReference>
<dbReference type="AlphaFoldDB" id="A0A8H6YFZ9"/>
<dbReference type="OrthoDB" id="3271139at2759"/>
<dbReference type="InterPro" id="IPR011009">
    <property type="entry name" value="Kinase-like_dom_sf"/>
</dbReference>
<dbReference type="Gene3D" id="1.10.510.10">
    <property type="entry name" value="Transferase(Phosphotransferase) domain 1"/>
    <property type="match status" value="1"/>
</dbReference>
<feature type="compositionally biased region" description="Basic residues" evidence="1">
    <location>
        <begin position="771"/>
        <end position="780"/>
    </location>
</feature>
<protein>
    <submittedName>
        <fullName evidence="3">Pkinase-fungal domain-containing protein</fullName>
    </submittedName>
</protein>
<organism evidence="3 4">
    <name type="scientific">Mycena sanguinolenta</name>
    <dbReference type="NCBI Taxonomy" id="230812"/>
    <lineage>
        <taxon>Eukaryota</taxon>
        <taxon>Fungi</taxon>
        <taxon>Dikarya</taxon>
        <taxon>Basidiomycota</taxon>
        <taxon>Agaricomycotina</taxon>
        <taxon>Agaricomycetes</taxon>
        <taxon>Agaricomycetidae</taxon>
        <taxon>Agaricales</taxon>
        <taxon>Marasmiineae</taxon>
        <taxon>Mycenaceae</taxon>
        <taxon>Mycena</taxon>
    </lineage>
</organism>
<sequence>MSHSPTTSGSAPSSPRRTPESVPASTSRADAPSPATPPKNPGGTQAVATLGSVNTPRKPKPGSGVANNTIESRKQDALGNKIVWKTTMMNNFKEVVEIVKHAAPFLAAAKEKVEGAPDEKTTSQPLIDYLEQVVSQFSDNNKPFIDDTHSTVFESIQENEHDTMPDITISRPGSKVKATSWPEAGSVIELKHKTDIFNKHGQINNSEESSKALTQIAKSARSLLISSRSCHVYVVACFRSGRARILRFDRAGFTATNDFNWLEEPTIFPTFLYRLYHPSNSCCRMDGNDDTIRIPTLQEKRQMSDALNTHEFYGGEKFPFQAMTKNSVWLKAVRFVDVDGKREAQPVDCFTIGDGLSIADGLFGRATRVYRVIMREDMYNDEPPIYALKACSLWTPSIASNCFVQLKDSWRQSCRRPEVDFYDTIAAYCNKEGINMDEEGMARCHGSIDLSTQDIGILDRETSLHVTRSAKDGEDYERHHTRTLLTPVGKPLKSFDCTKSLTHALHNAIRHHQIASAAGVLHRDVSEGNVLFREVPRNEEKLNGFLLDWDYAEFTKDGLKCFEAEFPDRAKISVYTARDKSLKDFTGTFPFVAIAIIDSSNTKTPHESHHDLESFFWLIIWMILRHTTHGHHHGRHACSKLFDHSDSELKEAWITKNKLPQNPHPLFKLANDLREQVLDQYPPESSRRKVSAVNLTHENVLTDFDKHLESDDWPIDDKALPYIAPSIDPSKTVDALWDFRPDTEPDAAHPVASASSAGTTVVASDGTERRLPKKLKASKS</sequence>
<accession>A0A8H6YFZ9</accession>
<dbReference type="PANTHER" id="PTHR38248:SF2">
    <property type="entry name" value="FUNK1 11"/>
    <property type="match status" value="1"/>
</dbReference>
<name>A0A8H6YFZ9_9AGAR</name>
<proteinExistence type="predicted"/>
<dbReference type="InterPro" id="IPR040976">
    <property type="entry name" value="Pkinase_fungal"/>
</dbReference>
<reference evidence="3" key="1">
    <citation type="submission" date="2020-05" db="EMBL/GenBank/DDBJ databases">
        <title>Mycena genomes resolve the evolution of fungal bioluminescence.</title>
        <authorList>
            <person name="Tsai I.J."/>
        </authorList>
    </citation>
    <scope>NUCLEOTIDE SEQUENCE</scope>
    <source>
        <strain evidence="3">160909Yilan</strain>
    </source>
</reference>
<keyword evidence="4" id="KW-1185">Reference proteome</keyword>
<feature type="compositionally biased region" description="Polar residues" evidence="1">
    <location>
        <begin position="42"/>
        <end position="55"/>
    </location>
</feature>